<accession>A0ACB8G2F2</accession>
<comment type="caution">
    <text evidence="1">The sequence shown here is derived from an EMBL/GenBank/DDBJ whole genome shotgun (WGS) entry which is preliminary data.</text>
</comment>
<gene>
    <name evidence="1" type="primary">STK11IP</name>
    <name evidence="1" type="ORF">K3G42_020710</name>
</gene>
<name>A0ACB8G2F2_9SAUR</name>
<evidence type="ECO:0000313" key="1">
    <source>
        <dbReference type="EMBL" id="KAH8013598.1"/>
    </source>
</evidence>
<keyword evidence="1" id="KW-0808">Transferase</keyword>
<keyword evidence="2" id="KW-1185">Reference proteome</keyword>
<organism evidence="1 2">
    <name type="scientific">Sphaerodactylus townsendi</name>
    <dbReference type="NCBI Taxonomy" id="933632"/>
    <lineage>
        <taxon>Eukaryota</taxon>
        <taxon>Metazoa</taxon>
        <taxon>Chordata</taxon>
        <taxon>Craniata</taxon>
        <taxon>Vertebrata</taxon>
        <taxon>Euteleostomi</taxon>
        <taxon>Lepidosauria</taxon>
        <taxon>Squamata</taxon>
        <taxon>Bifurcata</taxon>
        <taxon>Gekkota</taxon>
        <taxon>Sphaerodactylidae</taxon>
        <taxon>Sphaerodactylus</taxon>
    </lineage>
</organism>
<protein>
    <submittedName>
        <fullName evidence="1">Serine/threonine-protein kinase 11-interacting protein</fullName>
    </submittedName>
</protein>
<dbReference type="Proteomes" id="UP000827872">
    <property type="component" value="Linkage Group LG02"/>
</dbReference>
<reference evidence="1" key="1">
    <citation type="submission" date="2021-08" db="EMBL/GenBank/DDBJ databases">
        <title>The first chromosome-level gecko genome reveals the dynamic sex chromosomes of Neotropical dwarf geckos (Sphaerodactylidae: Sphaerodactylus).</title>
        <authorList>
            <person name="Pinto B.J."/>
            <person name="Keating S.E."/>
            <person name="Gamble T."/>
        </authorList>
    </citation>
    <scope>NUCLEOTIDE SEQUENCE</scope>
    <source>
        <strain evidence="1">TG3544</strain>
    </source>
</reference>
<evidence type="ECO:0000313" key="2">
    <source>
        <dbReference type="Proteomes" id="UP000827872"/>
    </source>
</evidence>
<proteinExistence type="predicted"/>
<keyword evidence="1" id="KW-0418">Kinase</keyword>
<dbReference type="EMBL" id="CM037615">
    <property type="protein sequence ID" value="KAH8013598.1"/>
    <property type="molecule type" value="Genomic_DNA"/>
</dbReference>
<sequence>MDTNAGSLMGSYGYCASRGTTPSQLSLSSEYEEHWNLSPPSNAMLTTQDFCSVDHRLKLYLDMEVFSKSEEFRCFLKVGVVKDGKPGEFLALVVASDVQLYFLEINGEIRGQPSDWLKKGDSHSLTNLCAWEVGLFHQSLHIEFENPCTSYTLLLRNQSRCRRFLQCLTHLMQELPPKSRKEIPEVTVAEMTLHHPLWVFLDKDLAKEAGGGSAKPFFYLLAYLIQGASAFPVTLLSTHSNLFLVEEDHQRQKVPPSSGAEGGTVKLPNSFQLKESQPISSISGVILYRFSPCDMKLQLYDEVRKEESTWHLRTECPDLLAELVEWLRVPWEEMFSIALNKTVLEVLE</sequence>